<keyword evidence="1" id="KW-0175">Coiled coil</keyword>
<keyword evidence="3" id="KW-1185">Reference proteome</keyword>
<dbReference type="OrthoDB" id="2931600at2759"/>
<evidence type="ECO:0000313" key="3">
    <source>
        <dbReference type="Proteomes" id="UP000559027"/>
    </source>
</evidence>
<dbReference type="EMBL" id="JAACJO010000002">
    <property type="protein sequence ID" value="KAF5362483.1"/>
    <property type="molecule type" value="Genomic_DNA"/>
</dbReference>
<reference evidence="2 3" key="1">
    <citation type="journal article" date="2020" name="ISME J.">
        <title>Uncovering the hidden diversity of litter-decomposition mechanisms in mushroom-forming fungi.</title>
        <authorList>
            <person name="Floudas D."/>
            <person name="Bentzer J."/>
            <person name="Ahren D."/>
            <person name="Johansson T."/>
            <person name="Persson P."/>
            <person name="Tunlid A."/>
        </authorList>
    </citation>
    <scope>NUCLEOTIDE SEQUENCE [LARGE SCALE GENOMIC DNA]</scope>
    <source>
        <strain evidence="2 3">CBS 146.42</strain>
    </source>
</reference>
<sequence>MDSEHVTSVEVLLDRARSLEEKIRELQEERADCLRDVNARRVATNVLPNEVLAAIFLAASPPIDFDSMEFSIGVGDYCDEYVPTVEEMEVSRPEKEEDFSFRYFPLVVSAVCVMWRQVALSMPQLWTSLSLKITHKSARHKTDLLQFYIEHSGDLPFSLGLDMWRYFAETQGIRCSCGSRMDKFPPDKIVLEPLRKVIFDDYVEKFQLLRLAHPPIEWATLIPQRPFFAEDFAIGWSTVDCEQPIVDLGIPSSGSLRKLSFDSTWWSPIPTIPSSVTVVHLRAVDVRQAVRILFTCPQLVEYRYREPVNAVHPDNLEPPLNLQPLVLSNIRMFEWSWCDLPYHYDVTTILRLPNVRHLRWSRLPQERLANGRPSESRVQEFFTHLPEDLDTFEFYDMGGLLKDFTRVHKQLLYHIFTHLSRIRTIGFIHCGPKFIDFFISTFGHRTPTRNLMRNAVLGDLEQISIRDMGFPDWNYDPHTKVPPKYVVKEPFVRFMRAQAEFSKSRNLCICLEGCLINCHHPYDDQLLYLQQQKNFQLRYKTGGQVHSSAFP</sequence>
<evidence type="ECO:0008006" key="4">
    <source>
        <dbReference type="Google" id="ProtNLM"/>
    </source>
</evidence>
<comment type="caution">
    <text evidence="2">The sequence shown here is derived from an EMBL/GenBank/DDBJ whole genome shotgun (WGS) entry which is preliminary data.</text>
</comment>
<organism evidence="2 3">
    <name type="scientific">Leucocoprinus leucothites</name>
    <dbReference type="NCBI Taxonomy" id="201217"/>
    <lineage>
        <taxon>Eukaryota</taxon>
        <taxon>Fungi</taxon>
        <taxon>Dikarya</taxon>
        <taxon>Basidiomycota</taxon>
        <taxon>Agaricomycotina</taxon>
        <taxon>Agaricomycetes</taxon>
        <taxon>Agaricomycetidae</taxon>
        <taxon>Agaricales</taxon>
        <taxon>Agaricineae</taxon>
        <taxon>Agaricaceae</taxon>
        <taxon>Leucocoprinus</taxon>
    </lineage>
</organism>
<name>A0A8H5LME3_9AGAR</name>
<dbReference type="AlphaFoldDB" id="A0A8H5LME3"/>
<protein>
    <recommendedName>
        <fullName evidence="4">F-box domain-containing protein</fullName>
    </recommendedName>
</protein>
<evidence type="ECO:0000313" key="2">
    <source>
        <dbReference type="EMBL" id="KAF5362483.1"/>
    </source>
</evidence>
<accession>A0A8H5LME3</accession>
<proteinExistence type="predicted"/>
<dbReference type="Proteomes" id="UP000559027">
    <property type="component" value="Unassembled WGS sequence"/>
</dbReference>
<feature type="coiled-coil region" evidence="1">
    <location>
        <begin position="9"/>
        <end position="36"/>
    </location>
</feature>
<gene>
    <name evidence="2" type="ORF">D9756_002717</name>
</gene>
<evidence type="ECO:0000256" key="1">
    <source>
        <dbReference type="SAM" id="Coils"/>
    </source>
</evidence>